<evidence type="ECO:0000313" key="15">
    <source>
        <dbReference type="Proteomes" id="UP000234789"/>
    </source>
</evidence>
<evidence type="ECO:0000256" key="8">
    <source>
        <dbReference type="ARBA" id="ARBA00023002"/>
    </source>
</evidence>
<dbReference type="GO" id="GO:0020037">
    <property type="term" value="F:heme binding"/>
    <property type="evidence" value="ECO:0007669"/>
    <property type="project" value="InterPro"/>
</dbReference>
<evidence type="ECO:0000256" key="12">
    <source>
        <dbReference type="PIRSR" id="PIRSR037219-1"/>
    </source>
</evidence>
<evidence type="ECO:0000256" key="7">
    <source>
        <dbReference type="ARBA" id="ARBA00022723"/>
    </source>
</evidence>
<dbReference type="InterPro" id="IPR004030">
    <property type="entry name" value="NOS_N"/>
</dbReference>
<dbReference type="EC" id="1.14.14.47" evidence="4 11"/>
<dbReference type="PANTHER" id="PTHR43410:SF1">
    <property type="entry name" value="NITRIC OXIDE SYNTHASE"/>
    <property type="match status" value="1"/>
</dbReference>
<dbReference type="GO" id="GO:0006809">
    <property type="term" value="P:nitric oxide biosynthetic process"/>
    <property type="evidence" value="ECO:0007669"/>
    <property type="project" value="InterPro"/>
</dbReference>
<dbReference type="Gene3D" id="3.90.340.10">
    <property type="entry name" value="Nitric Oxide Synthase, Chain A, domain 1"/>
    <property type="match status" value="1"/>
</dbReference>
<comment type="subunit">
    <text evidence="11">Homodimer.</text>
</comment>
<dbReference type="Gene3D" id="3.90.1230.10">
    <property type="entry name" value="Nitric Oxide Synthase, Chain A, domain 3"/>
    <property type="match status" value="1"/>
</dbReference>
<comment type="cofactor">
    <cofactor evidence="1 11 12">
        <name>heme</name>
        <dbReference type="ChEBI" id="CHEBI:30413"/>
    </cofactor>
</comment>
<sequence>MNGGSSRREEQAEAWLRQFGMENGWEEERLAARIEAVRAAIGRGEAYEPSAEELVWGARVAWRNNSRCIGRLFWQTLDVIDARGVRTEEEAAGALLRHLETAANGGRIRSVMTVFPSADSGADIRVWNHQLLRYAGYPAAGPGEQRRGDPASDAFTALCLELGWRGTGGDFDLLPLVVSAGGGEPRWFPIPAHLTPEVAIEHPEHEGIGRLGLRWYAVPIISDMALEIGGTVYPAAPFNGWYMETEIGARNFGDPGRYDRIAAVADALGLDRSSNTTLWKDRALVELNVAVLHSFRKAGVSIVDHHTAADQFVRFQRQEAERGRETSARWSWLIPPLSPSLTPVWHDAGMRELELSPRLLPQDKPVRLARLERQCRSGFGAAAASGAAGCPAGATHAGASAGAGVSGAARCPFGASS</sequence>
<evidence type="ECO:0000256" key="5">
    <source>
        <dbReference type="ARBA" id="ARBA00018859"/>
    </source>
</evidence>
<dbReference type="InterPro" id="IPR044940">
    <property type="entry name" value="NOS_dom_2"/>
</dbReference>
<comment type="similarity">
    <text evidence="3 11">Belongs to the NOS family. Bacterial NOS oxygenase subfamily.</text>
</comment>
<dbReference type="RefSeq" id="WP_180968509.1">
    <property type="nucleotide sequence ID" value="NZ_NFEZ01000004.1"/>
</dbReference>
<evidence type="ECO:0000259" key="13">
    <source>
        <dbReference type="PROSITE" id="PS60001"/>
    </source>
</evidence>
<gene>
    <name evidence="14" type="ORF">B8V81_4519</name>
</gene>
<dbReference type="PIRSF" id="PIRSF037219">
    <property type="entry name" value="NOS_oxygenase"/>
    <property type="match status" value="1"/>
</dbReference>
<evidence type="ECO:0000256" key="10">
    <source>
        <dbReference type="ARBA" id="ARBA00048713"/>
    </source>
</evidence>
<dbReference type="EMBL" id="NFEZ01000004">
    <property type="protein sequence ID" value="PLT46088.1"/>
    <property type="molecule type" value="Genomic_DNA"/>
</dbReference>
<dbReference type="InterPro" id="IPR017142">
    <property type="entry name" value="Nitric_oxide_synthase_Oase-su"/>
</dbReference>
<dbReference type="InterPro" id="IPR050607">
    <property type="entry name" value="NOS"/>
</dbReference>
<dbReference type="InterPro" id="IPR044943">
    <property type="entry name" value="NOS_dom_1"/>
</dbReference>
<evidence type="ECO:0000256" key="3">
    <source>
        <dbReference type="ARBA" id="ARBA00005411"/>
    </source>
</evidence>
<keyword evidence="6 11" id="KW-0349">Heme</keyword>
<dbReference type="PROSITE" id="PS60001">
    <property type="entry name" value="NOS"/>
    <property type="match status" value="1"/>
</dbReference>
<dbReference type="Gene3D" id="3.90.440.10">
    <property type="entry name" value="Nitric Oxide Synthase,Heme Domain,Chain A domain 2"/>
    <property type="match status" value="1"/>
</dbReference>
<name>A0A2N5N6X8_9BACL</name>
<dbReference type="Pfam" id="PF02898">
    <property type="entry name" value="NO_synthase"/>
    <property type="match status" value="1"/>
</dbReference>
<comment type="miscellaneous">
    <text evidence="11">This protein is similar to the oxygenase domain of eukaryotic nitric oxide synthases but lacks the reductase domain which, in eukaryotes, is responsible for transfer of electrons to the ferric heme during nitric oxide synthesis.</text>
</comment>
<dbReference type="Proteomes" id="UP000234789">
    <property type="component" value="Unassembled WGS sequence"/>
</dbReference>
<keyword evidence="15" id="KW-1185">Reference proteome</keyword>
<reference evidence="14 15" key="1">
    <citation type="submission" date="2017-05" db="EMBL/GenBank/DDBJ databases">
        <title>Functional genome analysis of Paenibacillus pasadenensis strain R16: insights on endophytic life style and antifungal activity.</title>
        <authorList>
            <person name="Passera A."/>
            <person name="Marcolungo L."/>
            <person name="Casati P."/>
            <person name="Brasca M."/>
            <person name="Quaglino F."/>
            <person name="Delledonne M."/>
        </authorList>
    </citation>
    <scope>NUCLEOTIDE SEQUENCE [LARGE SCALE GENOMIC DNA]</scope>
    <source>
        <strain evidence="14 15">R16</strain>
    </source>
</reference>
<comment type="function">
    <text evidence="2 11">Catalyzes the production of nitric oxide.</text>
</comment>
<evidence type="ECO:0000256" key="11">
    <source>
        <dbReference type="PIRNR" id="PIRNR037219"/>
    </source>
</evidence>
<comment type="catalytic activity">
    <reaction evidence="10">
        <text>3 reduced [flavodoxin] + 2 L-arginine + 4 O2 = 3 oxidized [flavodoxin] + 2 L-citrulline + 2 nitric oxide + 4 H2O + 5 H(+)</text>
        <dbReference type="Rhea" id="RHEA:52324"/>
        <dbReference type="Rhea" id="RHEA-COMP:10622"/>
        <dbReference type="Rhea" id="RHEA-COMP:10623"/>
        <dbReference type="ChEBI" id="CHEBI:15377"/>
        <dbReference type="ChEBI" id="CHEBI:15378"/>
        <dbReference type="ChEBI" id="CHEBI:15379"/>
        <dbReference type="ChEBI" id="CHEBI:16480"/>
        <dbReference type="ChEBI" id="CHEBI:32682"/>
        <dbReference type="ChEBI" id="CHEBI:57618"/>
        <dbReference type="ChEBI" id="CHEBI:57743"/>
        <dbReference type="ChEBI" id="CHEBI:58210"/>
        <dbReference type="EC" id="1.14.14.47"/>
    </reaction>
</comment>
<accession>A0A2N5N6X8</accession>
<evidence type="ECO:0000256" key="4">
    <source>
        <dbReference type="ARBA" id="ARBA00012735"/>
    </source>
</evidence>
<dbReference type="PANTHER" id="PTHR43410">
    <property type="entry name" value="NITRIC OXIDE SYNTHASE OXYGENASE"/>
    <property type="match status" value="1"/>
</dbReference>
<evidence type="ECO:0000256" key="6">
    <source>
        <dbReference type="ARBA" id="ARBA00022617"/>
    </source>
</evidence>
<keyword evidence="8 11" id="KW-0560">Oxidoreductase</keyword>
<dbReference type="GO" id="GO:0046872">
    <property type="term" value="F:metal ion binding"/>
    <property type="evidence" value="ECO:0007669"/>
    <property type="project" value="UniProtKB-KW"/>
</dbReference>
<organism evidence="14 15">
    <name type="scientific">Paenibacillus pasadenensis</name>
    <dbReference type="NCBI Taxonomy" id="217090"/>
    <lineage>
        <taxon>Bacteria</taxon>
        <taxon>Bacillati</taxon>
        <taxon>Bacillota</taxon>
        <taxon>Bacilli</taxon>
        <taxon>Bacillales</taxon>
        <taxon>Paenibacillaceae</taxon>
        <taxon>Paenibacillus</taxon>
    </lineage>
</organism>
<comment type="caution">
    <text evidence="14">The sequence shown here is derived from an EMBL/GenBank/DDBJ whole genome shotgun (WGS) entry which is preliminary data.</text>
</comment>
<protein>
    <recommendedName>
        <fullName evidence="5 11">Nitric oxide synthase oxygenase</fullName>
        <ecNumber evidence="4 11">1.14.14.47</ecNumber>
    </recommendedName>
</protein>
<dbReference type="InterPro" id="IPR044944">
    <property type="entry name" value="NOS_dom_3"/>
</dbReference>
<keyword evidence="7 11" id="KW-0479">Metal-binding</keyword>
<dbReference type="SUPFAM" id="SSF56512">
    <property type="entry name" value="Nitric oxide (NO) synthase oxygenase domain"/>
    <property type="match status" value="1"/>
</dbReference>
<dbReference type="GO" id="GO:0004517">
    <property type="term" value="F:nitric-oxide synthase activity"/>
    <property type="evidence" value="ECO:0007669"/>
    <property type="project" value="InterPro"/>
</dbReference>
<dbReference type="AlphaFoldDB" id="A0A2N5N6X8"/>
<feature type="domain" description="Nitric oxide synthase (NOS)" evidence="13">
    <location>
        <begin position="67"/>
        <end position="74"/>
    </location>
</feature>
<dbReference type="InterPro" id="IPR036119">
    <property type="entry name" value="NOS_N_sf"/>
</dbReference>
<evidence type="ECO:0000256" key="9">
    <source>
        <dbReference type="ARBA" id="ARBA00023004"/>
    </source>
</evidence>
<proteinExistence type="inferred from homology"/>
<keyword evidence="9 11" id="KW-0408">Iron</keyword>
<evidence type="ECO:0000256" key="2">
    <source>
        <dbReference type="ARBA" id="ARBA00002642"/>
    </source>
</evidence>
<evidence type="ECO:0000256" key="1">
    <source>
        <dbReference type="ARBA" id="ARBA00001971"/>
    </source>
</evidence>
<evidence type="ECO:0000313" key="14">
    <source>
        <dbReference type="EMBL" id="PLT46088.1"/>
    </source>
</evidence>
<feature type="binding site" description="axial binding residue" evidence="12">
    <location>
        <position position="68"/>
    </location>
    <ligand>
        <name>heme</name>
        <dbReference type="ChEBI" id="CHEBI:30413"/>
    </ligand>
    <ligandPart>
        <name>Fe</name>
        <dbReference type="ChEBI" id="CHEBI:18248"/>
    </ligandPart>
</feature>